<dbReference type="SUPFAM" id="SSF141072">
    <property type="entry name" value="CalX-like"/>
    <property type="match status" value="1"/>
</dbReference>
<dbReference type="InterPro" id="IPR051171">
    <property type="entry name" value="CaCA"/>
</dbReference>
<dbReference type="RefSeq" id="WP_206294460.1">
    <property type="nucleotide sequence ID" value="NZ_CP063458.1"/>
</dbReference>
<evidence type="ECO:0000313" key="7">
    <source>
        <dbReference type="EMBL" id="QOV91260.1"/>
    </source>
</evidence>
<dbReference type="GO" id="GO:0016020">
    <property type="term" value="C:membrane"/>
    <property type="evidence" value="ECO:0007669"/>
    <property type="project" value="InterPro"/>
</dbReference>
<feature type="region of interest" description="Disordered" evidence="5">
    <location>
        <begin position="1"/>
        <end position="20"/>
    </location>
</feature>
<feature type="region of interest" description="Disordered" evidence="5">
    <location>
        <begin position="367"/>
        <end position="397"/>
    </location>
</feature>
<dbReference type="GO" id="GO:0030001">
    <property type="term" value="P:metal ion transport"/>
    <property type="evidence" value="ECO:0007669"/>
    <property type="project" value="TreeGrafter"/>
</dbReference>
<keyword evidence="1" id="KW-0732">Signal</keyword>
<evidence type="ECO:0000256" key="5">
    <source>
        <dbReference type="SAM" id="MobiDB-lite"/>
    </source>
</evidence>
<dbReference type="Pfam" id="PF03160">
    <property type="entry name" value="Calx-beta"/>
    <property type="match status" value="1"/>
</dbReference>
<dbReference type="SMART" id="SM00237">
    <property type="entry name" value="Calx_beta"/>
    <property type="match status" value="1"/>
</dbReference>
<evidence type="ECO:0000259" key="6">
    <source>
        <dbReference type="SMART" id="SM00237"/>
    </source>
</evidence>
<dbReference type="KEGG" id="hbs:IPV69_07850"/>
<dbReference type="InterPro" id="IPR003644">
    <property type="entry name" value="Calx_beta"/>
</dbReference>
<protein>
    <recommendedName>
        <fullName evidence="6">Calx-beta domain-containing protein</fullName>
    </recommendedName>
</protein>
<reference evidence="7 8" key="1">
    <citation type="submission" date="2020-10" db="EMBL/GenBank/DDBJ databases">
        <title>Wide distribution of Phycisphaera-like planctomycetes from WD2101 soil group in peatlands and genome analysis of the first cultivated representative.</title>
        <authorList>
            <person name="Dedysh S.N."/>
            <person name="Beletsky A.V."/>
            <person name="Ivanova A."/>
            <person name="Kulichevskaya I.S."/>
            <person name="Suzina N.E."/>
            <person name="Philippov D.A."/>
            <person name="Rakitin A.L."/>
            <person name="Mardanov A.V."/>
            <person name="Ravin N.V."/>
        </authorList>
    </citation>
    <scope>NUCLEOTIDE SEQUENCE [LARGE SCALE GENOMIC DNA]</scope>
    <source>
        <strain evidence="7 8">M1803</strain>
    </source>
</reference>
<keyword evidence="3" id="KW-0106">Calcium</keyword>
<dbReference type="PANTHER" id="PTHR11878:SF65">
    <property type="entry name" value="NA_CA-EXCHANGE PROTEIN, ISOFORM G"/>
    <property type="match status" value="1"/>
</dbReference>
<dbReference type="Gene3D" id="2.60.40.2030">
    <property type="match status" value="1"/>
</dbReference>
<evidence type="ECO:0000256" key="3">
    <source>
        <dbReference type="ARBA" id="ARBA00022837"/>
    </source>
</evidence>
<evidence type="ECO:0000256" key="4">
    <source>
        <dbReference type="ARBA" id="ARBA00023065"/>
    </source>
</evidence>
<evidence type="ECO:0000313" key="8">
    <source>
        <dbReference type="Proteomes" id="UP000593765"/>
    </source>
</evidence>
<name>A0A7M2X3C1_9BACT</name>
<evidence type="ECO:0000256" key="2">
    <source>
        <dbReference type="ARBA" id="ARBA00022737"/>
    </source>
</evidence>
<dbReference type="PANTHER" id="PTHR11878">
    <property type="entry name" value="SODIUM/CALCIUM EXCHANGER"/>
    <property type="match status" value="1"/>
</dbReference>
<dbReference type="Proteomes" id="UP000593765">
    <property type="component" value="Chromosome"/>
</dbReference>
<dbReference type="GO" id="GO:0007154">
    <property type="term" value="P:cell communication"/>
    <property type="evidence" value="ECO:0007669"/>
    <property type="project" value="InterPro"/>
</dbReference>
<dbReference type="InterPro" id="IPR038081">
    <property type="entry name" value="CalX-like_sf"/>
</dbReference>
<feature type="compositionally biased region" description="Pro residues" evidence="5">
    <location>
        <begin position="372"/>
        <end position="393"/>
    </location>
</feature>
<dbReference type="EMBL" id="CP063458">
    <property type="protein sequence ID" value="QOV91260.1"/>
    <property type="molecule type" value="Genomic_DNA"/>
</dbReference>
<organism evidence="7 8">
    <name type="scientific">Humisphaera borealis</name>
    <dbReference type="NCBI Taxonomy" id="2807512"/>
    <lineage>
        <taxon>Bacteria</taxon>
        <taxon>Pseudomonadati</taxon>
        <taxon>Planctomycetota</taxon>
        <taxon>Phycisphaerae</taxon>
        <taxon>Tepidisphaerales</taxon>
        <taxon>Tepidisphaeraceae</taxon>
        <taxon>Humisphaera</taxon>
    </lineage>
</organism>
<feature type="domain" description="Calx-beta" evidence="6">
    <location>
        <begin position="386"/>
        <end position="487"/>
    </location>
</feature>
<keyword evidence="8" id="KW-1185">Reference proteome</keyword>
<keyword evidence="2" id="KW-0677">Repeat</keyword>
<dbReference type="Gene3D" id="2.60.40.10">
    <property type="entry name" value="Immunoglobulins"/>
    <property type="match status" value="1"/>
</dbReference>
<sequence length="507" mass="54439">MSLRSTNRELPQSVVRAPSQASGGSFASVVEPLESRQFFSASLQVQNLDIIPGYERLIFSKVGQLDTTVPNKFKDTGKLRLLNTGDTVLSISGATFSGPFKVVGSLPASIAPGTFADVTIQFTATAPPPFTYNQTNGFNEQTRAGTYIGSLNFKTNDPQNPTWKQELAGWYQTRSEHNQEPNLQVMINLIMNYKTNIAPPKTVLLTQGSTPKYYGEEVVSPYWQRVDATKNVSVRQVAAYHTQGSNVPLYWYSKATKTQHQVLNQDGKWSQSFLPPAVGGSGSAFGSFSTSEVFGFKIDTEYSDDKLNKLQQYGGGHHVRFYPARDHFGNLIANTYFLVGDYSNVVANTGPNNDFQDNVYIVSNIQPTSVTVPPPTSPPPTSPPPTSPPPPTSGSPLVAIGPATQSVIEGNSGTKSVSFTVSLSKASNTAVSVSYTTANGGAIKGSDFVAKSGTLTFAAGQTSKIITVELIGDTIAESNESFFVNLFSPTNATLGNASAKLTIMNDD</sequence>
<keyword evidence="4" id="KW-0406">Ion transport</keyword>
<gene>
    <name evidence="7" type="ORF">IPV69_07850</name>
</gene>
<keyword evidence="4" id="KW-0813">Transport</keyword>
<dbReference type="InterPro" id="IPR013783">
    <property type="entry name" value="Ig-like_fold"/>
</dbReference>
<accession>A0A7M2X3C1</accession>
<evidence type="ECO:0000256" key="1">
    <source>
        <dbReference type="ARBA" id="ARBA00022729"/>
    </source>
</evidence>
<dbReference type="AlphaFoldDB" id="A0A7M2X3C1"/>
<proteinExistence type="predicted"/>
<feature type="compositionally biased region" description="Polar residues" evidence="5">
    <location>
        <begin position="1"/>
        <end position="10"/>
    </location>
</feature>